<protein>
    <recommendedName>
        <fullName evidence="4">Guanylyl cyclase</fullName>
    </recommendedName>
</protein>
<feature type="compositionally biased region" description="Basic and acidic residues" evidence="1">
    <location>
        <begin position="21"/>
        <end position="45"/>
    </location>
</feature>
<reference evidence="2 3" key="1">
    <citation type="submission" date="2011-10" db="EMBL/GenBank/DDBJ databases">
        <authorList>
            <person name="Genoscope - CEA"/>
        </authorList>
    </citation>
    <scope>NUCLEOTIDE SEQUENCE [LARGE SCALE GENOMIC DNA]</scope>
    <source>
        <strain evidence="2 3">RCC 1105</strain>
    </source>
</reference>
<feature type="compositionally biased region" description="Basic residues" evidence="1">
    <location>
        <begin position="1"/>
        <end position="10"/>
    </location>
</feature>
<evidence type="ECO:0000313" key="2">
    <source>
        <dbReference type="EMBL" id="CCO17439.1"/>
    </source>
</evidence>
<evidence type="ECO:0000313" key="3">
    <source>
        <dbReference type="Proteomes" id="UP000198341"/>
    </source>
</evidence>
<organism evidence="2 3">
    <name type="scientific">Bathycoccus prasinos</name>
    <dbReference type="NCBI Taxonomy" id="41875"/>
    <lineage>
        <taxon>Eukaryota</taxon>
        <taxon>Viridiplantae</taxon>
        <taxon>Chlorophyta</taxon>
        <taxon>Mamiellophyceae</taxon>
        <taxon>Mamiellales</taxon>
        <taxon>Bathycoccaceae</taxon>
        <taxon>Bathycoccus</taxon>
    </lineage>
</organism>
<evidence type="ECO:0000256" key="1">
    <source>
        <dbReference type="SAM" id="MobiDB-lite"/>
    </source>
</evidence>
<dbReference type="RefSeq" id="XP_007512839.1">
    <property type="nucleotide sequence ID" value="XM_007512777.1"/>
</dbReference>
<proteinExistence type="predicted"/>
<dbReference type="PANTHER" id="PTHR31400:SF1">
    <property type="entry name" value="PROTEIN GUCD1"/>
    <property type="match status" value="1"/>
</dbReference>
<dbReference type="EMBL" id="FO082273">
    <property type="protein sequence ID" value="CCO17439.1"/>
    <property type="molecule type" value="Genomic_DNA"/>
</dbReference>
<dbReference type="InterPro" id="IPR018616">
    <property type="entry name" value="GUCD1"/>
</dbReference>
<dbReference type="KEGG" id="bpg:Bathy06g03230"/>
<dbReference type="OrthoDB" id="206796at2759"/>
<dbReference type="Proteomes" id="UP000198341">
    <property type="component" value="Chromosome 6"/>
</dbReference>
<sequence>MVRRRERRRQRESAQNPAKFSNEKKEGEDFTFCRRTDDVEERNRETEEEEEEEEDECDCVELSSQQRCVNSASIAHTARRLRLPFVQQKRSWDCGLACALMILRELSKGFEEEKNAVKKVHLRDLKAFLKGEESVWSIDIALALRAFGAKRVHFYTTEIGAKRQYKNERFYEKTFEMDAKRVKRAFAIAREKESGIEVRLVEGGMKDEWMEREVGEKSEKMLIVLVDKIVLENGYDDEHGANDEFRDHHRSHNGFVGHYVCVVGVKGDSFIIQDPARPEVVRVRKDVLHRARKSFGTDEDCIVVDRTSPNNRKQKERLDLAAMLDATRVVSKVTNDRNFEY</sequence>
<dbReference type="Gene3D" id="3.90.70.10">
    <property type="entry name" value="Cysteine proteinases"/>
    <property type="match status" value="1"/>
</dbReference>
<evidence type="ECO:0008006" key="4">
    <source>
        <dbReference type="Google" id="ProtNLM"/>
    </source>
</evidence>
<name>K8EHH4_9CHLO</name>
<dbReference type="GeneID" id="19015303"/>
<dbReference type="eggNOG" id="KOG4621">
    <property type="taxonomic scope" value="Eukaryota"/>
</dbReference>
<feature type="compositionally biased region" description="Acidic residues" evidence="1">
    <location>
        <begin position="46"/>
        <end position="55"/>
    </location>
</feature>
<gene>
    <name evidence="2" type="ORF">Bathy06g03230</name>
</gene>
<dbReference type="AlphaFoldDB" id="K8EHH4"/>
<feature type="region of interest" description="Disordered" evidence="1">
    <location>
        <begin position="1"/>
        <end position="55"/>
    </location>
</feature>
<dbReference type="PANTHER" id="PTHR31400">
    <property type="entry name" value="GUANYLYL CYCLASE DOMAIN CONTAINING PROTEIN 1 GUCD1"/>
    <property type="match status" value="1"/>
</dbReference>
<accession>K8EHH4</accession>
<dbReference type="Pfam" id="PF09778">
    <property type="entry name" value="Guanylate_cyc_2"/>
    <property type="match status" value="1"/>
</dbReference>
<keyword evidence="3" id="KW-1185">Reference proteome</keyword>